<keyword evidence="9" id="KW-1185">Reference proteome</keyword>
<keyword evidence="3" id="KW-0732">Signal</keyword>
<dbReference type="Proteomes" id="UP000290567">
    <property type="component" value="Unassembled WGS sequence"/>
</dbReference>
<dbReference type="Gene3D" id="2.60.40.10">
    <property type="entry name" value="Immunoglobulins"/>
    <property type="match status" value="2"/>
</dbReference>
<name>A0A4V0WPX2_9ENTE</name>
<reference evidence="9" key="1">
    <citation type="submission" date="2019-02" db="EMBL/GenBank/DDBJ databases">
        <title>Draft genome sequence of Enterococcus sp. Gos25-1.</title>
        <authorList>
            <person name="Tanaka N."/>
            <person name="Shiwa Y."/>
            <person name="Fujita N."/>
        </authorList>
    </citation>
    <scope>NUCLEOTIDE SEQUENCE [LARGE SCALE GENOMIC DNA]</scope>
    <source>
        <strain evidence="9">Gos25-1</strain>
    </source>
</reference>
<dbReference type="PANTHER" id="PTHR36108:SF13">
    <property type="entry name" value="COLOSSIN-B-RELATED"/>
    <property type="match status" value="1"/>
</dbReference>
<feature type="region of interest" description="Disordered" evidence="4">
    <location>
        <begin position="469"/>
        <end position="491"/>
    </location>
</feature>
<accession>A0A4V0WPX2</accession>
<dbReference type="PANTHER" id="PTHR36108">
    <property type="entry name" value="COLOSSIN-B-RELATED"/>
    <property type="match status" value="1"/>
</dbReference>
<feature type="domain" description="Gram-positive pilin subunit D1 N-terminal" evidence="6">
    <location>
        <begin position="30"/>
        <end position="186"/>
    </location>
</feature>
<evidence type="ECO:0000259" key="7">
    <source>
        <dbReference type="Pfam" id="PF17802"/>
    </source>
</evidence>
<evidence type="ECO:0000256" key="2">
    <source>
        <dbReference type="ARBA" id="ARBA00022525"/>
    </source>
</evidence>
<dbReference type="InterPro" id="IPR041033">
    <property type="entry name" value="SpaA_PFL_dom_1"/>
</dbReference>
<keyword evidence="5" id="KW-0812">Transmembrane</keyword>
<evidence type="ECO:0000313" key="8">
    <source>
        <dbReference type="EMBL" id="GCF95349.1"/>
    </source>
</evidence>
<feature type="transmembrane region" description="Helical" evidence="5">
    <location>
        <begin position="499"/>
        <end position="517"/>
    </location>
</feature>
<sequence>MKIRRMFSLLFLLILCFSILQPMTTLGAQSHEFILHKRLFPEENVPDEINQAGELGDPAVLQHSYGVNGSAFAIFEVSQYADHLVRTQQLSAEEVQAYLRDEAKVLRNDLAVLTAADHPSYAALQNTYPGIKWVDTLETATQSFVNEKNDPVSEQGILSAKLPVGENQQYLFVELSGSEQLEMNQDRLAAYVLIDSTFASGEQTHIYTKNFVYARELYFRKMGKETDGKTHPLPGAQFVLSRQINGEKQYLMETTGISSEWLSEKETTQPLLADSRVKKMTSDQEGIVRTTVGLKSGSYLFEEVATVDGYEISEAAKNITVVIPEDRQAAILVNGEALPALTNKEQLPVVYNEQAVGKKIFQKIDNDSKNPLEGAEFVVCNADNHYLTKQGDWVESEYGNQHYEEVLVLRSDQKGRFEIEGLAYGSYALLEVRAPDGYFLPSNHFIEFEVNQASQQLTEPLLIVNQKEDKPELPSTGGSTDKPAQKLTSNRLPQTGETISARSIIIGIICVLTAFILKKKRSIKYEN</sequence>
<dbReference type="EMBL" id="BJCC01000031">
    <property type="protein sequence ID" value="GCF95349.1"/>
    <property type="molecule type" value="Genomic_DNA"/>
</dbReference>
<evidence type="ECO:0000259" key="6">
    <source>
        <dbReference type="Pfam" id="PF16555"/>
    </source>
</evidence>
<dbReference type="OrthoDB" id="2192569at2"/>
<evidence type="ECO:0000256" key="5">
    <source>
        <dbReference type="SAM" id="Phobius"/>
    </source>
</evidence>
<dbReference type="InterPro" id="IPR013783">
    <property type="entry name" value="Ig-like_fold"/>
</dbReference>
<comment type="caution">
    <text evidence="8">The sequence shown here is derived from an EMBL/GenBank/DDBJ whole genome shotgun (WGS) entry which is preliminary data.</text>
</comment>
<feature type="domain" description="SpaA-like prealbumin fold" evidence="7">
    <location>
        <begin position="224"/>
        <end position="327"/>
    </location>
</feature>
<organism evidence="8 9">
    <name type="scientific">Enterococcus florum</name>
    <dbReference type="NCBI Taxonomy" id="2480627"/>
    <lineage>
        <taxon>Bacteria</taxon>
        <taxon>Bacillati</taxon>
        <taxon>Bacillota</taxon>
        <taxon>Bacilli</taxon>
        <taxon>Lactobacillales</taxon>
        <taxon>Enterococcaceae</taxon>
        <taxon>Enterococcus</taxon>
    </lineage>
</organism>
<evidence type="ECO:0000256" key="1">
    <source>
        <dbReference type="ARBA" id="ARBA00007257"/>
    </source>
</evidence>
<keyword evidence="5" id="KW-0472">Membrane</keyword>
<dbReference type="InterPro" id="IPR032364">
    <property type="entry name" value="GramPos_pilinD1_N"/>
</dbReference>
<dbReference type="AlphaFoldDB" id="A0A4V0WPX2"/>
<dbReference type="Pfam" id="PF17802">
    <property type="entry name" value="SpaA"/>
    <property type="match status" value="2"/>
</dbReference>
<dbReference type="SUPFAM" id="SSF49478">
    <property type="entry name" value="Cna protein B-type domain"/>
    <property type="match status" value="1"/>
</dbReference>
<feature type="domain" description="SpaA-like prealbumin fold" evidence="7">
    <location>
        <begin position="360"/>
        <end position="454"/>
    </location>
</feature>
<dbReference type="RefSeq" id="WP_146623745.1">
    <property type="nucleotide sequence ID" value="NZ_BJCC01000031.1"/>
</dbReference>
<evidence type="ECO:0000313" key="9">
    <source>
        <dbReference type="Proteomes" id="UP000290567"/>
    </source>
</evidence>
<keyword evidence="2" id="KW-0964">Secreted</keyword>
<comment type="similarity">
    <text evidence="1">Belongs to the serine-aspartate repeat-containing protein (SDr) family.</text>
</comment>
<evidence type="ECO:0008006" key="10">
    <source>
        <dbReference type="Google" id="ProtNLM"/>
    </source>
</evidence>
<gene>
    <name evidence="8" type="ORF">NRIC_32400</name>
</gene>
<protein>
    <recommendedName>
        <fullName evidence="10">Cell wall surface anchor protein</fullName>
    </recommendedName>
</protein>
<keyword evidence="5" id="KW-1133">Transmembrane helix</keyword>
<proteinExistence type="inferred from homology"/>
<evidence type="ECO:0000256" key="3">
    <source>
        <dbReference type="ARBA" id="ARBA00022729"/>
    </source>
</evidence>
<dbReference type="Pfam" id="PF16555">
    <property type="entry name" value="GramPos_pilinD1"/>
    <property type="match status" value="1"/>
</dbReference>
<evidence type="ECO:0000256" key="4">
    <source>
        <dbReference type="SAM" id="MobiDB-lite"/>
    </source>
</evidence>